<dbReference type="Pfam" id="PF18602">
    <property type="entry name" value="Rap1a"/>
    <property type="match status" value="1"/>
</dbReference>
<dbReference type="InterPro" id="IPR041238">
    <property type="entry name" value="Rap1a"/>
</dbReference>
<name>A0ABU8XUD2_9PROT</name>
<dbReference type="RefSeq" id="WP_418159834.1">
    <property type="nucleotide sequence ID" value="NZ_JBBLZC010000011.1"/>
</dbReference>
<comment type="caution">
    <text evidence="3">The sequence shown here is derived from an EMBL/GenBank/DDBJ whole genome shotgun (WGS) entry which is preliminary data.</text>
</comment>
<evidence type="ECO:0000259" key="2">
    <source>
        <dbReference type="Pfam" id="PF18602"/>
    </source>
</evidence>
<dbReference type="EMBL" id="JBBLZC010000011">
    <property type="protein sequence ID" value="MEK0083984.1"/>
    <property type="molecule type" value="Genomic_DNA"/>
</dbReference>
<dbReference type="Proteomes" id="UP001375743">
    <property type="component" value="Unassembled WGS sequence"/>
</dbReference>
<accession>A0ABU8XUD2</accession>
<sequence length="114" mass="11809">MVRAIFLLTLTATFLAPPVPARAAFLTGAELLGACTDQDPNGYGQIYCLAYVTGIADVLEQNAVNGLRACIPEEATVATLAGIVRESLARHPERGGYGAAGLVADALGSTFPCR</sequence>
<reference evidence="3 4" key="1">
    <citation type="submission" date="2024-01" db="EMBL/GenBank/DDBJ databases">
        <title>Multi-omics insights into the function and evolution of sodium benzoate biodegradation pathways in Benzoatithermus flavus gen. nov., sp. nov. from hot spring.</title>
        <authorList>
            <person name="Hu C.-J."/>
            <person name="Li W.-J."/>
        </authorList>
    </citation>
    <scope>NUCLEOTIDE SEQUENCE [LARGE SCALE GENOMIC DNA]</scope>
    <source>
        <strain evidence="3 4">SYSU G07066</strain>
    </source>
</reference>
<protein>
    <submittedName>
        <fullName evidence="3">Rap1a/Tai family immunity protein</fullName>
    </submittedName>
</protein>
<gene>
    <name evidence="3" type="ORF">U1T56_12545</name>
</gene>
<proteinExistence type="predicted"/>
<feature type="signal peptide" evidence="1">
    <location>
        <begin position="1"/>
        <end position="23"/>
    </location>
</feature>
<keyword evidence="1" id="KW-0732">Signal</keyword>
<evidence type="ECO:0000313" key="3">
    <source>
        <dbReference type="EMBL" id="MEK0083984.1"/>
    </source>
</evidence>
<dbReference type="Gene3D" id="1.10.890.40">
    <property type="match status" value="1"/>
</dbReference>
<feature type="chain" id="PRO_5045058734" evidence="1">
    <location>
        <begin position="24"/>
        <end position="114"/>
    </location>
</feature>
<keyword evidence="4" id="KW-1185">Reference proteome</keyword>
<feature type="domain" description="Rap1a immunity protein" evidence="2">
    <location>
        <begin position="27"/>
        <end position="113"/>
    </location>
</feature>
<evidence type="ECO:0000313" key="4">
    <source>
        <dbReference type="Proteomes" id="UP001375743"/>
    </source>
</evidence>
<evidence type="ECO:0000256" key="1">
    <source>
        <dbReference type="SAM" id="SignalP"/>
    </source>
</evidence>
<organism evidence="3 4">
    <name type="scientific">Benzoatithermus flavus</name>
    <dbReference type="NCBI Taxonomy" id="3108223"/>
    <lineage>
        <taxon>Bacteria</taxon>
        <taxon>Pseudomonadati</taxon>
        <taxon>Pseudomonadota</taxon>
        <taxon>Alphaproteobacteria</taxon>
        <taxon>Geminicoccales</taxon>
        <taxon>Geminicoccaceae</taxon>
        <taxon>Benzoatithermus</taxon>
    </lineage>
</organism>